<dbReference type="SUPFAM" id="SSF53335">
    <property type="entry name" value="S-adenosyl-L-methionine-dependent methyltransferases"/>
    <property type="match status" value="1"/>
</dbReference>
<evidence type="ECO:0000313" key="3">
    <source>
        <dbReference type="Proteomes" id="UP000010472"/>
    </source>
</evidence>
<dbReference type="PANTHER" id="PTHR12787">
    <property type="entry name" value="RIBOSOMAL RNA-PROCESSING PROTEIN 8"/>
    <property type="match status" value="1"/>
</dbReference>
<proteinExistence type="predicted"/>
<dbReference type="PROSITE" id="PS51192">
    <property type="entry name" value="HELICASE_ATP_BIND_1"/>
    <property type="match status" value="1"/>
</dbReference>
<dbReference type="RefSeq" id="WP_015179950.1">
    <property type="nucleotide sequence ID" value="NC_019733.1"/>
</dbReference>
<name>K9W6T9_9CYAN</name>
<organism evidence="2 3">
    <name type="scientific">Crinalium epipsammum PCC 9333</name>
    <dbReference type="NCBI Taxonomy" id="1173022"/>
    <lineage>
        <taxon>Bacteria</taxon>
        <taxon>Bacillati</taxon>
        <taxon>Cyanobacteriota</taxon>
        <taxon>Cyanophyceae</taxon>
        <taxon>Gomontiellales</taxon>
        <taxon>Gomontiellaceae</taxon>
        <taxon>Crinalium</taxon>
    </lineage>
</organism>
<evidence type="ECO:0000313" key="2">
    <source>
        <dbReference type="EMBL" id="AFZ15519.1"/>
    </source>
</evidence>
<dbReference type="EMBL" id="CP003621">
    <property type="protein sequence ID" value="AFZ15519.1"/>
    <property type="molecule type" value="Genomic_DNA"/>
</dbReference>
<dbReference type="SUPFAM" id="SSF52540">
    <property type="entry name" value="P-loop containing nucleoside triphosphate hydrolases"/>
    <property type="match status" value="1"/>
</dbReference>
<reference evidence="2 3" key="1">
    <citation type="submission" date="2012-06" db="EMBL/GenBank/DDBJ databases">
        <title>Finished plasmid 1 of genome of Crinalium epipsammum PCC 9333.</title>
        <authorList>
            <consortium name="US DOE Joint Genome Institute"/>
            <person name="Gugger M."/>
            <person name="Coursin T."/>
            <person name="Rippka R."/>
            <person name="Tandeau De Marsac N."/>
            <person name="Huntemann M."/>
            <person name="Wei C.-L."/>
            <person name="Han J."/>
            <person name="Detter J.C."/>
            <person name="Han C."/>
            <person name="Tapia R."/>
            <person name="Davenport K."/>
            <person name="Daligault H."/>
            <person name="Erkkila T."/>
            <person name="Gu W."/>
            <person name="Munk A.C.C."/>
            <person name="Teshima H."/>
            <person name="Xu Y."/>
            <person name="Chain P."/>
            <person name="Chen A."/>
            <person name="Krypides N."/>
            <person name="Mavromatis K."/>
            <person name="Markowitz V."/>
            <person name="Szeto E."/>
            <person name="Ivanova N."/>
            <person name="Mikhailova N."/>
            <person name="Ovchinnikova G."/>
            <person name="Pagani I."/>
            <person name="Pati A."/>
            <person name="Goodwin L."/>
            <person name="Peters L."/>
            <person name="Pitluck S."/>
            <person name="Woyke T."/>
            <person name="Kerfeld C."/>
        </authorList>
    </citation>
    <scope>NUCLEOTIDE SEQUENCE [LARGE SCALE GENOMIC DNA]</scope>
    <source>
        <strain evidence="2 3">PCC 9333</strain>
        <plasmid evidence="3">Plasmid pCRI9333.01</plasmid>
    </source>
</reference>
<geneLocation type="plasmid" evidence="2 3">
    <name>pCRI9333.01</name>
</geneLocation>
<dbReference type="Gene3D" id="3.40.50.150">
    <property type="entry name" value="Vaccinia Virus protein VP39"/>
    <property type="match status" value="1"/>
</dbReference>
<feature type="domain" description="Helicase ATP-binding" evidence="1">
    <location>
        <begin position="496"/>
        <end position="667"/>
    </location>
</feature>
<dbReference type="PANTHER" id="PTHR12787:SF0">
    <property type="entry name" value="RIBOSOMAL RNA-PROCESSING PROTEIN 8"/>
    <property type="match status" value="1"/>
</dbReference>
<evidence type="ECO:0000259" key="1">
    <source>
        <dbReference type="PROSITE" id="PS51192"/>
    </source>
</evidence>
<dbReference type="AlphaFoldDB" id="K9W6T9"/>
<dbReference type="OrthoDB" id="434962at2"/>
<dbReference type="GO" id="GO:0008168">
    <property type="term" value="F:methyltransferase activity"/>
    <property type="evidence" value="ECO:0007669"/>
    <property type="project" value="InterPro"/>
</dbReference>
<dbReference type="Pfam" id="PF00271">
    <property type="entry name" value="Helicase_C"/>
    <property type="match status" value="1"/>
</dbReference>
<dbReference type="HOGENOM" id="CLU_278351_0_0_3"/>
<dbReference type="Gene3D" id="3.40.50.300">
    <property type="entry name" value="P-loop containing nucleotide triphosphate hydrolases"/>
    <property type="match status" value="2"/>
</dbReference>
<dbReference type="InterPro" id="IPR025487">
    <property type="entry name" value="DUF4379"/>
</dbReference>
<dbReference type="Pfam" id="PF05148">
    <property type="entry name" value="Methyltransf_8"/>
    <property type="match status" value="1"/>
</dbReference>
<dbReference type="SMART" id="SM00487">
    <property type="entry name" value="DEXDc"/>
    <property type="match status" value="1"/>
</dbReference>
<dbReference type="Proteomes" id="UP000010472">
    <property type="component" value="Plasmid pCRI9333.01"/>
</dbReference>
<dbReference type="KEGG" id="cep:Cri9333_4743"/>
<dbReference type="InterPro" id="IPR029063">
    <property type="entry name" value="SAM-dependent_MTases_sf"/>
</dbReference>
<dbReference type="InterPro" id="IPR014001">
    <property type="entry name" value="Helicase_ATP-bd"/>
</dbReference>
<dbReference type="Pfam" id="PF14311">
    <property type="entry name" value="DUF4379"/>
    <property type="match status" value="4"/>
</dbReference>
<protein>
    <recommendedName>
        <fullName evidence="1">Helicase ATP-binding domain-containing protein</fullName>
    </recommendedName>
</protein>
<gene>
    <name evidence="2" type="ORF">Cri9333_4743</name>
</gene>
<dbReference type="InterPro" id="IPR007823">
    <property type="entry name" value="RRP8"/>
</dbReference>
<dbReference type="InterPro" id="IPR027417">
    <property type="entry name" value="P-loop_NTPase"/>
</dbReference>
<keyword evidence="3" id="KW-1185">Reference proteome</keyword>
<keyword evidence="2" id="KW-0614">Plasmid</keyword>
<dbReference type="InterPro" id="IPR001650">
    <property type="entry name" value="Helicase_C-like"/>
</dbReference>
<sequence>MTLPLSVTHPHLVAQWHPTKNGNLKPDQVTAGSERNVWLWCKNEPDHVWQARISHQAKKFACPFCSNRRASGTNSLVRKHPEIAAQWHPTLNAPKKLSEVVAGSGQKVWWKCPKGEDHEWQASIVKRTKGNKCPYCAGRKASGTNSLVRKHPEIAAQWHPTKNAPKKLSEVVAGSGQKAWWKCPKDEDHEWKTDVRGRTKGQGCPYCAGRKPSKKGSLASLYPEIAAQWHPTLNQPLTPSEVVPGARQPAWWLCPINKNHEWCACIHTRTRLNSGCPGCKNGWTVGVIKSFVRSLIPYLDTFTPAELYLVFQQNGILHAQGKSKGFLKALATGKFPISEINKFVNDEPSLVDDFLQDKELSLEALSADEQVVDNIEASDELIAEITSPEASDTLPVVETLSVLESLNHLITSDGDSLAVEFLRASALDKIWKHAFVNPAEAVAQAQKYTGSGYAEMVKTYFLDEYNQASQLELPDGYNFRIDGLIVEPNLMQRLTAVKLSKYKRIGNLSGAGTGKTFGAILASRVIRANFTIICCPNSVVIDWERAILNAFPDSVVRTKTFTPDWGASNNGRYLILNYEMFQQDKSATNIRLLLNNDLPIDLIVIDEIQFVKQRESTKLSQRRQMVQALLYNAGERHPGLHVLAMSATPVINNLEEGKNLVEMVTGFSHSELDTKPTVSNCMKLHQRLVSLGIRWMPKYSVDYKLEVEEIPVDCAEFLDSVRLLQKQDSILELEKILTRARLPVIRENVRKKTIIYTPLIQGIAKILRDALIWDGWKVGFYTGEDKSGRDSFLYGDTDVLIASDIISVGIDGFQAVCNRLIINVLPWTYAEFEQLNGRLIRPGQRHEQVTVVIPLTYADVNGTRWSWCDSKMQRLQFKKSLADAAVDGVVPEGHLRTPAQAYSDVLGWLQKLETGVKVIDRSVIVVPLPEDEEVEKLQRRKSDFSSLNRLWNQTKSENTHVRLQSNPEEWMQYHAYYREARADWTVIPYMEMIDWCSHRSGYCIGDFGCGEALLASHVGDKHKVYSFDHVAINEQVIACDLASLPLADKTLDVAIFCLSLMGSNFTDYILEAYRTLKLDGQLHIIEPHSRFGNKEQFCADLSANGFKIISVEERWIFTHIHALKSERLPSGINIQF</sequence>
<dbReference type="PATRIC" id="fig|1173022.3.peg.5127"/>
<accession>K9W6T9</accession>